<name>A0A6I9Q232_9TELE</name>
<evidence type="ECO:0000256" key="4">
    <source>
        <dbReference type="ARBA" id="ARBA00023136"/>
    </source>
</evidence>
<sequence length="166" mass="18087">MDSKMAVHVVESCWELCVLCLQVAHVGGQEDGGHEGCVPGFQVKHYQVAYSGAFQKGQALIQVEFDDCAGNEDVKFEVSDPNFHVNEDLNLVPQRDVLYSRPILFVHGLSAHADDVAQVDVTGLPVQSPHTLRLADYIFARGSNFLEPPLGDTQPREASAPSQGTI</sequence>
<feature type="domain" description="Cadherin prodomain" evidence="7">
    <location>
        <begin position="36"/>
        <end position="123"/>
    </location>
</feature>
<feature type="signal peptide" evidence="6">
    <location>
        <begin position="1"/>
        <end position="28"/>
    </location>
</feature>
<proteinExistence type="predicted"/>
<reference evidence="9" key="1">
    <citation type="submission" date="2025-08" db="UniProtKB">
        <authorList>
            <consortium name="RefSeq"/>
        </authorList>
    </citation>
    <scope>IDENTIFICATION</scope>
    <source>
        <tissue evidence="9">Muscle</tissue>
    </source>
</reference>
<keyword evidence="6" id="KW-0732">Signal</keyword>
<keyword evidence="5" id="KW-0325">Glycoprotein</keyword>
<accession>A0A6I9Q232</accession>
<dbReference type="InterPro" id="IPR015919">
    <property type="entry name" value="Cadherin-like_sf"/>
</dbReference>
<dbReference type="RefSeq" id="XP_010795037.1">
    <property type="nucleotide sequence ID" value="XM_010796735.1"/>
</dbReference>
<keyword evidence="2" id="KW-1003">Cell membrane</keyword>
<comment type="subcellular location">
    <subcellularLocation>
        <location evidence="1">Cell membrane</location>
    </subcellularLocation>
</comment>
<dbReference type="InterPro" id="IPR014868">
    <property type="entry name" value="Cadherin_pro_dom"/>
</dbReference>
<keyword evidence="8" id="KW-1185">Reference proteome</keyword>
<feature type="chain" id="PRO_5027036170" evidence="6">
    <location>
        <begin position="29"/>
        <end position="166"/>
    </location>
</feature>
<protein>
    <submittedName>
        <fullName evidence="9">Cadherin-13-like</fullName>
    </submittedName>
</protein>
<evidence type="ECO:0000256" key="5">
    <source>
        <dbReference type="ARBA" id="ARBA00023180"/>
    </source>
</evidence>
<dbReference type="AlphaFoldDB" id="A0A6I9Q232"/>
<evidence type="ECO:0000256" key="3">
    <source>
        <dbReference type="ARBA" id="ARBA00022889"/>
    </source>
</evidence>
<dbReference type="Pfam" id="PF08758">
    <property type="entry name" value="Cadherin_pro"/>
    <property type="match status" value="1"/>
</dbReference>
<dbReference type="SMART" id="SM01055">
    <property type="entry name" value="Cadherin_pro"/>
    <property type="match status" value="1"/>
</dbReference>
<dbReference type="SUPFAM" id="SSF49313">
    <property type="entry name" value="Cadherin-like"/>
    <property type="match status" value="1"/>
</dbReference>
<dbReference type="OrthoDB" id="9933746at2759"/>
<keyword evidence="3" id="KW-0130">Cell adhesion</keyword>
<evidence type="ECO:0000313" key="8">
    <source>
        <dbReference type="Proteomes" id="UP000504611"/>
    </source>
</evidence>
<dbReference type="GO" id="GO:0005886">
    <property type="term" value="C:plasma membrane"/>
    <property type="evidence" value="ECO:0007669"/>
    <property type="project" value="UniProtKB-SubCell"/>
</dbReference>
<evidence type="ECO:0000256" key="1">
    <source>
        <dbReference type="ARBA" id="ARBA00004236"/>
    </source>
</evidence>
<evidence type="ECO:0000313" key="9">
    <source>
        <dbReference type="RefSeq" id="XP_010795037.1"/>
    </source>
</evidence>
<evidence type="ECO:0000259" key="7">
    <source>
        <dbReference type="SMART" id="SM01055"/>
    </source>
</evidence>
<dbReference type="Gene3D" id="2.60.40.60">
    <property type="entry name" value="Cadherins"/>
    <property type="match status" value="1"/>
</dbReference>
<evidence type="ECO:0000256" key="6">
    <source>
        <dbReference type="SAM" id="SignalP"/>
    </source>
</evidence>
<dbReference type="GeneID" id="104967324"/>
<dbReference type="KEGG" id="ncc:104967324"/>
<organism evidence="8 9">
    <name type="scientific">Notothenia coriiceps</name>
    <name type="common">black rockcod</name>
    <dbReference type="NCBI Taxonomy" id="8208"/>
    <lineage>
        <taxon>Eukaryota</taxon>
        <taxon>Metazoa</taxon>
        <taxon>Chordata</taxon>
        <taxon>Craniata</taxon>
        <taxon>Vertebrata</taxon>
        <taxon>Euteleostomi</taxon>
        <taxon>Actinopterygii</taxon>
        <taxon>Neopterygii</taxon>
        <taxon>Teleostei</taxon>
        <taxon>Neoteleostei</taxon>
        <taxon>Acanthomorphata</taxon>
        <taxon>Eupercaria</taxon>
        <taxon>Perciformes</taxon>
        <taxon>Notothenioidei</taxon>
        <taxon>Nototheniidae</taxon>
        <taxon>Notothenia</taxon>
    </lineage>
</organism>
<dbReference type="GO" id="GO:0005509">
    <property type="term" value="F:calcium ion binding"/>
    <property type="evidence" value="ECO:0007669"/>
    <property type="project" value="InterPro"/>
</dbReference>
<gene>
    <name evidence="9" type="primary">LOC104967324</name>
</gene>
<dbReference type="GO" id="GO:0007155">
    <property type="term" value="P:cell adhesion"/>
    <property type="evidence" value="ECO:0007669"/>
    <property type="project" value="UniProtKB-KW"/>
</dbReference>
<dbReference type="Proteomes" id="UP000504611">
    <property type="component" value="Unplaced"/>
</dbReference>
<keyword evidence="4" id="KW-0472">Membrane</keyword>
<evidence type="ECO:0000256" key="2">
    <source>
        <dbReference type="ARBA" id="ARBA00022475"/>
    </source>
</evidence>